<dbReference type="Proteomes" id="UP000244005">
    <property type="component" value="Unassembled WGS sequence"/>
</dbReference>
<reference evidence="2" key="1">
    <citation type="journal article" date="2017" name="Cell">
        <title>Insights into land plant evolution garnered from the Marchantia polymorpha genome.</title>
        <authorList>
            <person name="Bowman J.L."/>
            <person name="Kohchi T."/>
            <person name="Yamato K.T."/>
            <person name="Jenkins J."/>
            <person name="Shu S."/>
            <person name="Ishizaki K."/>
            <person name="Yamaoka S."/>
            <person name="Nishihama R."/>
            <person name="Nakamura Y."/>
            <person name="Berger F."/>
            <person name="Adam C."/>
            <person name="Aki S.S."/>
            <person name="Althoff F."/>
            <person name="Araki T."/>
            <person name="Arteaga-Vazquez M.A."/>
            <person name="Balasubrmanian S."/>
            <person name="Barry K."/>
            <person name="Bauer D."/>
            <person name="Boehm C.R."/>
            <person name="Briginshaw L."/>
            <person name="Caballero-Perez J."/>
            <person name="Catarino B."/>
            <person name="Chen F."/>
            <person name="Chiyoda S."/>
            <person name="Chovatia M."/>
            <person name="Davies K.M."/>
            <person name="Delmans M."/>
            <person name="Demura T."/>
            <person name="Dierschke T."/>
            <person name="Dolan L."/>
            <person name="Dorantes-Acosta A.E."/>
            <person name="Eklund D.M."/>
            <person name="Florent S.N."/>
            <person name="Flores-Sandoval E."/>
            <person name="Fujiyama A."/>
            <person name="Fukuzawa H."/>
            <person name="Galik B."/>
            <person name="Grimanelli D."/>
            <person name="Grimwood J."/>
            <person name="Grossniklaus U."/>
            <person name="Hamada T."/>
            <person name="Haseloff J."/>
            <person name="Hetherington A.J."/>
            <person name="Higo A."/>
            <person name="Hirakawa Y."/>
            <person name="Hundley H.N."/>
            <person name="Ikeda Y."/>
            <person name="Inoue K."/>
            <person name="Inoue S.I."/>
            <person name="Ishida S."/>
            <person name="Jia Q."/>
            <person name="Kakita M."/>
            <person name="Kanazawa T."/>
            <person name="Kawai Y."/>
            <person name="Kawashima T."/>
            <person name="Kennedy M."/>
            <person name="Kinose K."/>
            <person name="Kinoshita T."/>
            <person name="Kohara Y."/>
            <person name="Koide E."/>
            <person name="Komatsu K."/>
            <person name="Kopischke S."/>
            <person name="Kubo M."/>
            <person name="Kyozuka J."/>
            <person name="Lagercrantz U."/>
            <person name="Lin S.S."/>
            <person name="Lindquist E."/>
            <person name="Lipzen A.M."/>
            <person name="Lu C.W."/>
            <person name="De Luna E."/>
            <person name="Martienssen R.A."/>
            <person name="Minamino N."/>
            <person name="Mizutani M."/>
            <person name="Mizutani M."/>
            <person name="Mochizuki N."/>
            <person name="Monte I."/>
            <person name="Mosher R."/>
            <person name="Nagasaki H."/>
            <person name="Nakagami H."/>
            <person name="Naramoto S."/>
            <person name="Nishitani K."/>
            <person name="Ohtani M."/>
            <person name="Okamoto T."/>
            <person name="Okumura M."/>
            <person name="Phillips J."/>
            <person name="Pollak B."/>
            <person name="Reinders A."/>
            <person name="Rovekamp M."/>
            <person name="Sano R."/>
            <person name="Sawa S."/>
            <person name="Schmid M.W."/>
            <person name="Shirakawa M."/>
            <person name="Solano R."/>
            <person name="Spunde A."/>
            <person name="Suetsugu N."/>
            <person name="Sugano S."/>
            <person name="Sugiyama A."/>
            <person name="Sun R."/>
            <person name="Suzuki Y."/>
            <person name="Takenaka M."/>
            <person name="Takezawa D."/>
            <person name="Tomogane H."/>
            <person name="Tsuzuki M."/>
            <person name="Ueda T."/>
            <person name="Umeda M."/>
            <person name="Ward J.M."/>
            <person name="Watanabe Y."/>
            <person name="Yazaki K."/>
            <person name="Yokoyama R."/>
            <person name="Yoshitake Y."/>
            <person name="Yotsui I."/>
            <person name="Zachgo S."/>
            <person name="Schmutz J."/>
        </authorList>
    </citation>
    <scope>NUCLEOTIDE SEQUENCE [LARGE SCALE GENOMIC DNA]</scope>
    <source>
        <strain evidence="2">Tak-1</strain>
    </source>
</reference>
<organism evidence="1 2">
    <name type="scientific">Marchantia polymorpha</name>
    <name type="common">Common liverwort</name>
    <name type="synonym">Marchantia aquatica</name>
    <dbReference type="NCBI Taxonomy" id="3197"/>
    <lineage>
        <taxon>Eukaryota</taxon>
        <taxon>Viridiplantae</taxon>
        <taxon>Streptophyta</taxon>
        <taxon>Embryophyta</taxon>
        <taxon>Marchantiophyta</taxon>
        <taxon>Marchantiopsida</taxon>
        <taxon>Marchantiidae</taxon>
        <taxon>Marchantiales</taxon>
        <taxon>Marchantiaceae</taxon>
        <taxon>Marchantia</taxon>
    </lineage>
</organism>
<proteinExistence type="predicted"/>
<accession>A0A2R6WKT1</accession>
<protein>
    <submittedName>
        <fullName evidence="1">Uncharacterized protein</fullName>
    </submittedName>
</protein>
<dbReference type="AlphaFoldDB" id="A0A2R6WKT1"/>
<keyword evidence="2" id="KW-1185">Reference proteome</keyword>
<evidence type="ECO:0000313" key="1">
    <source>
        <dbReference type="EMBL" id="PTQ34452.1"/>
    </source>
</evidence>
<sequence length="166" mass="18447">MYNFIEVTVLVLKANASVPSTGQCDSQPTSPMQWDFLQESFLLNEAAQDSRCAARESDLYSCCARDCRGSSKYLERSFIGAPPVNHNPELYPKSQEFDPCSCCARDCRGGGNAVAPPINHNQELCSKCNSGIRSLQLLRSRLSRWRKCRCTTNKSQSGSLLKVQVD</sequence>
<dbReference type="EMBL" id="KZ772752">
    <property type="protein sequence ID" value="PTQ34452.1"/>
    <property type="molecule type" value="Genomic_DNA"/>
</dbReference>
<name>A0A2R6WKT1_MARPO</name>
<evidence type="ECO:0000313" key="2">
    <source>
        <dbReference type="Proteomes" id="UP000244005"/>
    </source>
</evidence>
<gene>
    <name evidence="1" type="ORF">MARPO_0080s0068</name>
</gene>